<protein>
    <submittedName>
        <fullName evidence="1">Uncharacterized protein</fullName>
    </submittedName>
</protein>
<dbReference type="EMBL" id="CAAALY010255533">
    <property type="protein sequence ID" value="VEL37626.1"/>
    <property type="molecule type" value="Genomic_DNA"/>
</dbReference>
<name>A0A3S5C609_9PLAT</name>
<comment type="caution">
    <text evidence="1">The sequence shown here is derived from an EMBL/GenBank/DDBJ whole genome shotgun (WGS) entry which is preliminary data.</text>
</comment>
<proteinExistence type="predicted"/>
<gene>
    <name evidence="1" type="ORF">PXEA_LOCUS31066</name>
</gene>
<dbReference type="Proteomes" id="UP000784294">
    <property type="component" value="Unassembled WGS sequence"/>
</dbReference>
<evidence type="ECO:0000313" key="1">
    <source>
        <dbReference type="EMBL" id="VEL37626.1"/>
    </source>
</evidence>
<evidence type="ECO:0000313" key="2">
    <source>
        <dbReference type="Proteomes" id="UP000784294"/>
    </source>
</evidence>
<keyword evidence="2" id="KW-1185">Reference proteome</keyword>
<reference evidence="1" key="1">
    <citation type="submission" date="2018-11" db="EMBL/GenBank/DDBJ databases">
        <authorList>
            <consortium name="Pathogen Informatics"/>
        </authorList>
    </citation>
    <scope>NUCLEOTIDE SEQUENCE</scope>
</reference>
<dbReference type="AlphaFoldDB" id="A0A3S5C609"/>
<accession>A0A3S5C609</accession>
<sequence>MTGLFRAEKTAFVDWQSPFHLVLATGFGQSNHRRQDASPSSAVLSVMSVSLTGRLCCYLRNRPIGTTVGLIVNTRHSDRRMSTPHNQLLLTIWSGQLGHFVGR</sequence>
<organism evidence="1 2">
    <name type="scientific">Protopolystoma xenopodis</name>
    <dbReference type="NCBI Taxonomy" id="117903"/>
    <lineage>
        <taxon>Eukaryota</taxon>
        <taxon>Metazoa</taxon>
        <taxon>Spiralia</taxon>
        <taxon>Lophotrochozoa</taxon>
        <taxon>Platyhelminthes</taxon>
        <taxon>Monogenea</taxon>
        <taxon>Polyopisthocotylea</taxon>
        <taxon>Polystomatidea</taxon>
        <taxon>Polystomatidae</taxon>
        <taxon>Protopolystoma</taxon>
    </lineage>
</organism>